<dbReference type="SMART" id="SM00944">
    <property type="entry name" value="Pro-kuma_activ"/>
    <property type="match status" value="1"/>
</dbReference>
<gene>
    <name evidence="18" type="ORF">OIDMADRAFT_43462</name>
</gene>
<dbReference type="PANTHER" id="PTHR14218">
    <property type="entry name" value="PROTEASE S8 TRIPEPTIDYL PEPTIDASE I CLN2"/>
    <property type="match status" value="1"/>
</dbReference>
<keyword evidence="9 15" id="KW-0378">Hydrolase</keyword>
<evidence type="ECO:0000256" key="10">
    <source>
        <dbReference type="ARBA" id="ARBA00022825"/>
    </source>
</evidence>
<evidence type="ECO:0000313" key="19">
    <source>
        <dbReference type="Proteomes" id="UP000054321"/>
    </source>
</evidence>
<keyword evidence="14" id="KW-0325">Glycoprotein</keyword>
<evidence type="ECO:0000256" key="12">
    <source>
        <dbReference type="ARBA" id="ARBA00023026"/>
    </source>
</evidence>
<keyword evidence="11 15" id="KW-0106">Calcium</keyword>
<dbReference type="PROSITE" id="PS51695">
    <property type="entry name" value="SEDOLISIN"/>
    <property type="match status" value="1"/>
</dbReference>
<dbReference type="PANTHER" id="PTHR14218:SF19">
    <property type="entry name" value="SERINE PROTEASE AORO, PUTATIVE (AFU_ORTHOLOGUE AFUA_6G10250)-RELATED"/>
    <property type="match status" value="1"/>
</dbReference>
<feature type="signal peptide" evidence="16">
    <location>
        <begin position="1"/>
        <end position="18"/>
    </location>
</feature>
<dbReference type="InterPro" id="IPR036852">
    <property type="entry name" value="Peptidase_S8/S53_dom_sf"/>
</dbReference>
<dbReference type="EMBL" id="KN832880">
    <property type="protein sequence ID" value="KIM98541.1"/>
    <property type="molecule type" value="Genomic_DNA"/>
</dbReference>
<feature type="chain" id="PRO_5002165280" description="tripeptidyl-peptidase II" evidence="16">
    <location>
        <begin position="19"/>
        <end position="656"/>
    </location>
</feature>
<dbReference type="Gene3D" id="3.40.50.200">
    <property type="entry name" value="Peptidase S8/S53 domain"/>
    <property type="match status" value="1"/>
</dbReference>
<dbReference type="OrthoDB" id="409122at2759"/>
<reference evidence="19" key="2">
    <citation type="submission" date="2015-01" db="EMBL/GenBank/DDBJ databases">
        <title>Evolutionary Origins and Diversification of the Mycorrhizal Mutualists.</title>
        <authorList>
            <consortium name="DOE Joint Genome Institute"/>
            <consortium name="Mycorrhizal Genomics Consortium"/>
            <person name="Kohler A."/>
            <person name="Kuo A."/>
            <person name="Nagy L.G."/>
            <person name="Floudas D."/>
            <person name="Copeland A."/>
            <person name="Barry K.W."/>
            <person name="Cichocki N."/>
            <person name="Veneault-Fourrey C."/>
            <person name="LaButti K."/>
            <person name="Lindquist E.A."/>
            <person name="Lipzen A."/>
            <person name="Lundell T."/>
            <person name="Morin E."/>
            <person name="Murat C."/>
            <person name="Riley R."/>
            <person name="Ohm R."/>
            <person name="Sun H."/>
            <person name="Tunlid A."/>
            <person name="Henrissat B."/>
            <person name="Grigoriev I.V."/>
            <person name="Hibbett D.S."/>
            <person name="Martin F."/>
        </authorList>
    </citation>
    <scope>NUCLEOTIDE SEQUENCE [LARGE SCALE GENOMIC DNA]</scope>
    <source>
        <strain evidence="19">Zn</strain>
    </source>
</reference>
<evidence type="ECO:0000256" key="14">
    <source>
        <dbReference type="ARBA" id="ARBA00023180"/>
    </source>
</evidence>
<evidence type="ECO:0000256" key="16">
    <source>
        <dbReference type="SAM" id="SignalP"/>
    </source>
</evidence>
<keyword evidence="8 16" id="KW-0732">Signal</keyword>
<evidence type="ECO:0000256" key="9">
    <source>
        <dbReference type="ARBA" id="ARBA00022801"/>
    </source>
</evidence>
<evidence type="ECO:0000259" key="17">
    <source>
        <dbReference type="PROSITE" id="PS51695"/>
    </source>
</evidence>
<feature type="binding site" evidence="15">
    <location>
        <position position="614"/>
    </location>
    <ligand>
        <name>Ca(2+)</name>
        <dbReference type="ChEBI" id="CHEBI:29108"/>
    </ligand>
</feature>
<dbReference type="GO" id="GO:0006508">
    <property type="term" value="P:proteolysis"/>
    <property type="evidence" value="ECO:0007669"/>
    <property type="project" value="UniProtKB-KW"/>
</dbReference>
<name>A0A0C3H7Z8_OIDMZ</name>
<evidence type="ECO:0000256" key="8">
    <source>
        <dbReference type="ARBA" id="ARBA00022729"/>
    </source>
</evidence>
<dbReference type="MEROPS" id="S53.007"/>
<evidence type="ECO:0000256" key="3">
    <source>
        <dbReference type="ARBA" id="ARBA00004239"/>
    </source>
</evidence>
<dbReference type="Pfam" id="PF00082">
    <property type="entry name" value="Peptidase_S8"/>
    <property type="match status" value="1"/>
</dbReference>
<keyword evidence="6 15" id="KW-0645">Protease</keyword>
<feature type="domain" description="Peptidase S53" evidence="17">
    <location>
        <begin position="251"/>
        <end position="655"/>
    </location>
</feature>
<protein>
    <recommendedName>
        <fullName evidence="4">tripeptidyl-peptidase II</fullName>
        <ecNumber evidence="4">3.4.14.10</ecNumber>
    </recommendedName>
</protein>
<feature type="active site" description="Charge relay system" evidence="15">
    <location>
        <position position="328"/>
    </location>
</feature>
<keyword evidence="19" id="KW-1185">Reference proteome</keyword>
<reference evidence="18 19" key="1">
    <citation type="submission" date="2014-04" db="EMBL/GenBank/DDBJ databases">
        <authorList>
            <consortium name="DOE Joint Genome Institute"/>
            <person name="Kuo A."/>
            <person name="Martino E."/>
            <person name="Perotto S."/>
            <person name="Kohler A."/>
            <person name="Nagy L.G."/>
            <person name="Floudas D."/>
            <person name="Copeland A."/>
            <person name="Barry K.W."/>
            <person name="Cichocki N."/>
            <person name="Veneault-Fourrey C."/>
            <person name="LaButti K."/>
            <person name="Lindquist E.A."/>
            <person name="Lipzen A."/>
            <person name="Lundell T."/>
            <person name="Morin E."/>
            <person name="Murat C."/>
            <person name="Sun H."/>
            <person name="Tunlid A."/>
            <person name="Henrissat B."/>
            <person name="Grigoriev I.V."/>
            <person name="Hibbett D.S."/>
            <person name="Martin F."/>
            <person name="Nordberg H.P."/>
            <person name="Cantor M.N."/>
            <person name="Hua S.X."/>
        </authorList>
    </citation>
    <scope>NUCLEOTIDE SEQUENCE [LARGE SCALE GENOMIC DNA]</scope>
    <source>
        <strain evidence="18 19">Zn</strain>
    </source>
</reference>
<comment type="function">
    <text evidence="2">Secreted tripeptidyl-peptidase which degrades proteins at acidic pHs and is involved in virulence.</text>
</comment>
<dbReference type="AlphaFoldDB" id="A0A0C3H7Z8"/>
<comment type="catalytic activity">
    <reaction evidence="1">
        <text>Release of an N-terminal tripeptide from a polypeptide.</text>
        <dbReference type="EC" id="3.4.14.10"/>
    </reaction>
</comment>
<comment type="cofactor">
    <cofactor evidence="15">
        <name>Ca(2+)</name>
        <dbReference type="ChEBI" id="CHEBI:29108"/>
    </cofactor>
    <text evidence="15">Binds 1 Ca(2+) ion per subunit.</text>
</comment>
<dbReference type="CDD" id="cd11377">
    <property type="entry name" value="Pro-peptidase_S53"/>
    <property type="match status" value="1"/>
</dbReference>
<evidence type="ECO:0000256" key="1">
    <source>
        <dbReference type="ARBA" id="ARBA00001910"/>
    </source>
</evidence>
<evidence type="ECO:0000256" key="4">
    <source>
        <dbReference type="ARBA" id="ARBA00012462"/>
    </source>
</evidence>
<dbReference type="InterPro" id="IPR015366">
    <property type="entry name" value="S53_propep"/>
</dbReference>
<evidence type="ECO:0000313" key="18">
    <source>
        <dbReference type="EMBL" id="KIM98541.1"/>
    </source>
</evidence>
<feature type="binding site" evidence="15">
    <location>
        <position position="633"/>
    </location>
    <ligand>
        <name>Ca(2+)</name>
        <dbReference type="ChEBI" id="CHEBI:29108"/>
    </ligand>
</feature>
<evidence type="ECO:0000256" key="13">
    <source>
        <dbReference type="ARBA" id="ARBA00023145"/>
    </source>
</evidence>
<dbReference type="InParanoid" id="A0A0C3H7Z8"/>
<dbReference type="InterPro" id="IPR050819">
    <property type="entry name" value="Tripeptidyl-peptidase_I"/>
</dbReference>
<feature type="active site" description="Charge relay system" evidence="15">
    <location>
        <position position="573"/>
    </location>
</feature>
<dbReference type="Proteomes" id="UP000054321">
    <property type="component" value="Unassembled WGS sequence"/>
</dbReference>
<sequence>MRFSVIAAVCGVLTGVVASPTPNANRHVLHERRERLPLNWVRTAELHGSTLLPLRIALTQRNLDKADEFLMDVSHPESPNFGNHWTAKQVAETFAPTDETVTSVLGWLAETGISPDRVKQSQGRNWLHAEVTLEEAENLLRTKYHRYTHTRTGQAHVACEEYSIPEQIQQHVDFITPTVHFDAKTAPQKKRHPMRENEIDIAKRQISTVNLLVESRKERALGSPGSWSQPKADVDTPPVEPYHGLQDCDVSIVPDCLRALYLLPADILSHPDNSYGIVEYTPQAYLPSDLDMFFSNFSPPLVGQRPILESIDGGFLQTTNESFGYNSESNLDIEFAMALVYPQQVTVYQTGDAVEGASFNNFLDALDASYCTFEGGDDPTEDGIYPDSQGGYQGPEDCGTIKAANVISTSYGFNEVDLTPFYMQRQCHEYLKLGLQGTTFVFSSGDYGVAGQGGLCIDPTTGTCSMFNPSFPATCPYVTAVGATQVQANGSVTQPEKAAESFIYSGGGFSNVFSTPRYQASAVKTYFAHHKPPYGPDRYNTTEKSRGFPDVSANGVNYVVSVDGTFNHVYGTSASAPTFGSVLTLINAARMDIGKGPVGFINPALYANPGMMNDIVSGGNQGCGTPGFQAVKGWDPVTGLGTPNFPKMLAYFLALP</sequence>
<evidence type="ECO:0000256" key="11">
    <source>
        <dbReference type="ARBA" id="ARBA00022837"/>
    </source>
</evidence>
<proteinExistence type="predicted"/>
<evidence type="ECO:0000256" key="5">
    <source>
        <dbReference type="ARBA" id="ARBA00022525"/>
    </source>
</evidence>
<keyword evidence="10 15" id="KW-0720">Serine protease</keyword>
<dbReference type="GO" id="GO:0046872">
    <property type="term" value="F:metal ion binding"/>
    <property type="evidence" value="ECO:0007669"/>
    <property type="project" value="UniProtKB-UniRule"/>
</dbReference>
<dbReference type="SUPFAM" id="SSF52743">
    <property type="entry name" value="Subtilisin-like"/>
    <property type="match status" value="1"/>
</dbReference>
<dbReference type="GO" id="GO:0008240">
    <property type="term" value="F:tripeptidyl-peptidase activity"/>
    <property type="evidence" value="ECO:0007669"/>
    <property type="project" value="UniProtKB-EC"/>
</dbReference>
<evidence type="ECO:0000256" key="7">
    <source>
        <dbReference type="ARBA" id="ARBA00022723"/>
    </source>
</evidence>
<dbReference type="InterPro" id="IPR000209">
    <property type="entry name" value="Peptidase_S8/S53_dom"/>
</dbReference>
<keyword evidence="5" id="KW-0964">Secreted</keyword>
<dbReference type="FunFam" id="3.40.50.200:FF:000015">
    <property type="entry name" value="Tripeptidyl peptidase A"/>
    <property type="match status" value="1"/>
</dbReference>
<feature type="binding site" evidence="15">
    <location>
        <position position="635"/>
    </location>
    <ligand>
        <name>Ca(2+)</name>
        <dbReference type="ChEBI" id="CHEBI:29108"/>
    </ligand>
</feature>
<dbReference type="STRING" id="913774.A0A0C3H7Z8"/>
<comment type="subcellular location">
    <subcellularLocation>
        <location evidence="3">Secreted</location>
        <location evidence="3">Extracellular space</location>
    </subcellularLocation>
</comment>
<evidence type="ECO:0000256" key="15">
    <source>
        <dbReference type="PROSITE-ProRule" id="PRU01032"/>
    </source>
</evidence>
<dbReference type="CDD" id="cd04056">
    <property type="entry name" value="Peptidases_S53"/>
    <property type="match status" value="1"/>
</dbReference>
<organism evidence="18 19">
    <name type="scientific">Oidiodendron maius (strain Zn)</name>
    <dbReference type="NCBI Taxonomy" id="913774"/>
    <lineage>
        <taxon>Eukaryota</taxon>
        <taxon>Fungi</taxon>
        <taxon>Dikarya</taxon>
        <taxon>Ascomycota</taxon>
        <taxon>Pezizomycotina</taxon>
        <taxon>Leotiomycetes</taxon>
        <taxon>Leotiomycetes incertae sedis</taxon>
        <taxon>Myxotrichaceae</taxon>
        <taxon>Oidiodendron</taxon>
    </lineage>
</organism>
<dbReference type="SUPFAM" id="SSF54897">
    <property type="entry name" value="Protease propeptides/inhibitors"/>
    <property type="match status" value="1"/>
</dbReference>
<dbReference type="GO" id="GO:0005576">
    <property type="term" value="C:extracellular region"/>
    <property type="evidence" value="ECO:0007669"/>
    <property type="project" value="UniProtKB-SubCell"/>
</dbReference>
<accession>A0A0C3H7Z8</accession>
<keyword evidence="12" id="KW-0843">Virulence</keyword>
<evidence type="ECO:0000256" key="2">
    <source>
        <dbReference type="ARBA" id="ARBA00002451"/>
    </source>
</evidence>
<dbReference type="InterPro" id="IPR030400">
    <property type="entry name" value="Sedolisin_dom"/>
</dbReference>
<dbReference type="HOGENOM" id="CLU_013783_4_0_1"/>
<dbReference type="EC" id="3.4.14.10" evidence="4"/>
<feature type="binding site" evidence="15">
    <location>
        <position position="615"/>
    </location>
    <ligand>
        <name>Ca(2+)</name>
        <dbReference type="ChEBI" id="CHEBI:29108"/>
    </ligand>
</feature>
<dbReference type="Pfam" id="PF09286">
    <property type="entry name" value="Pro-kuma_activ"/>
    <property type="match status" value="1"/>
</dbReference>
<keyword evidence="13" id="KW-0865">Zymogen</keyword>
<evidence type="ECO:0000256" key="6">
    <source>
        <dbReference type="ARBA" id="ARBA00022670"/>
    </source>
</evidence>
<feature type="active site" description="Charge relay system" evidence="15">
    <location>
        <position position="332"/>
    </location>
</feature>
<keyword evidence="7 15" id="KW-0479">Metal-binding</keyword>
<dbReference type="GO" id="GO:0004252">
    <property type="term" value="F:serine-type endopeptidase activity"/>
    <property type="evidence" value="ECO:0007669"/>
    <property type="project" value="UniProtKB-UniRule"/>
</dbReference>